<feature type="region of interest" description="Disordered" evidence="1">
    <location>
        <begin position="287"/>
        <end position="353"/>
    </location>
</feature>
<feature type="compositionally biased region" description="Pro residues" evidence="1">
    <location>
        <begin position="287"/>
        <end position="296"/>
    </location>
</feature>
<feature type="compositionally biased region" description="Basic residues" evidence="1">
    <location>
        <begin position="524"/>
        <end position="534"/>
    </location>
</feature>
<dbReference type="PANTHER" id="PTHR38620">
    <property type="entry name" value="PROTEIN CBG07292-RELATED"/>
    <property type="match status" value="1"/>
</dbReference>
<dbReference type="Proteomes" id="UP001152747">
    <property type="component" value="Unassembled WGS sequence"/>
</dbReference>
<evidence type="ECO:0000256" key="1">
    <source>
        <dbReference type="SAM" id="MobiDB-lite"/>
    </source>
</evidence>
<dbReference type="EMBL" id="CANHGI010000006">
    <property type="protein sequence ID" value="CAI5455578.1"/>
    <property type="molecule type" value="Genomic_DNA"/>
</dbReference>
<evidence type="ECO:0000313" key="3">
    <source>
        <dbReference type="Proteomes" id="UP001152747"/>
    </source>
</evidence>
<gene>
    <name evidence="2" type="ORF">CAMP_LOCUS18215</name>
</gene>
<accession>A0A9P1NC43</accession>
<dbReference type="AlphaFoldDB" id="A0A9P1NC43"/>
<comment type="caution">
    <text evidence="2">The sequence shown here is derived from an EMBL/GenBank/DDBJ whole genome shotgun (WGS) entry which is preliminary data.</text>
</comment>
<feature type="region of interest" description="Disordered" evidence="1">
    <location>
        <begin position="575"/>
        <end position="682"/>
    </location>
</feature>
<feature type="compositionally biased region" description="Pro residues" evidence="1">
    <location>
        <begin position="605"/>
        <end position="622"/>
    </location>
</feature>
<feature type="compositionally biased region" description="Low complexity" evidence="1">
    <location>
        <begin position="447"/>
        <end position="468"/>
    </location>
</feature>
<evidence type="ECO:0000313" key="2">
    <source>
        <dbReference type="EMBL" id="CAI5455578.1"/>
    </source>
</evidence>
<reference evidence="2" key="1">
    <citation type="submission" date="2022-11" db="EMBL/GenBank/DDBJ databases">
        <authorList>
            <person name="Kikuchi T."/>
        </authorList>
    </citation>
    <scope>NUCLEOTIDE SEQUENCE</scope>
    <source>
        <strain evidence="2">PS1010</strain>
    </source>
</reference>
<feature type="compositionally biased region" description="Basic and acidic residues" evidence="1">
    <location>
        <begin position="435"/>
        <end position="446"/>
    </location>
</feature>
<feature type="compositionally biased region" description="Pro residues" evidence="1">
    <location>
        <begin position="664"/>
        <end position="675"/>
    </location>
</feature>
<organism evidence="2 3">
    <name type="scientific">Caenorhabditis angaria</name>
    <dbReference type="NCBI Taxonomy" id="860376"/>
    <lineage>
        <taxon>Eukaryota</taxon>
        <taxon>Metazoa</taxon>
        <taxon>Ecdysozoa</taxon>
        <taxon>Nematoda</taxon>
        <taxon>Chromadorea</taxon>
        <taxon>Rhabditida</taxon>
        <taxon>Rhabditina</taxon>
        <taxon>Rhabditomorpha</taxon>
        <taxon>Rhabditoidea</taxon>
        <taxon>Rhabditidae</taxon>
        <taxon>Peloderinae</taxon>
        <taxon>Caenorhabditis</taxon>
    </lineage>
</organism>
<feature type="compositionally biased region" description="Basic and acidic residues" evidence="1">
    <location>
        <begin position="512"/>
        <end position="523"/>
    </location>
</feature>
<feature type="region of interest" description="Disordered" evidence="1">
    <location>
        <begin position="420"/>
        <end position="472"/>
    </location>
</feature>
<feature type="region of interest" description="Disordered" evidence="1">
    <location>
        <begin position="1"/>
        <end position="54"/>
    </location>
</feature>
<name>A0A9P1NC43_9PELO</name>
<feature type="compositionally biased region" description="Polar residues" evidence="1">
    <location>
        <begin position="420"/>
        <end position="434"/>
    </location>
</feature>
<protein>
    <submittedName>
        <fullName evidence="2">Uncharacterized protein</fullName>
    </submittedName>
</protein>
<sequence>MSYDEMQGTSEGAGPSSPLNGYHRSYDKKYLANLPPTPKKQGGGRPKSREEPMMMPIPEDLISDEDMVRLKRDTKHLSFPLVLEILHDRAYNVDDTINYCKDKVVPNMVCPISEQLIAASSYGLKRKKMSTVINHNPLYHRFFLKKFFKEETNHLVEFYQNNKKKLPVLIGPQHTKYADPDQVEYLRVQNAQYIIDCADQRKKNREVNRIARLEALAKKQRDGILPKLPKKKNVFATPIDRPRRCKPKVDFYSPEPVITKHGNAILTKTPPKQPPIIMPKARVVLPPTQPTLPPPKQSFMKPKPQDVLPSNPPTPLPRKQPVIVPKPRTVLPTVPPSAKPKIVVQPSSSLQARRKKILTPPAEPNNQSVMPAMSEQKISTRNNSVVEHTFNVTKNDYQFETTSTSIAFTPFLTVRKSIGSKENNVPSTSTPTNDMTKENESARESTRASSTASSTSSSTKRVTRSSNSDDLFTTGLDVMKRKKRDYERTFNGMFWKKGAPPPTLPAKKRKINKPEKKTEDKKDGKVKKRKARKRIFGTHKHQYEKRRAFLYMKQMKEEGIPTVSGALIPVIDLANQPSTSSKPKTRSVRVNPTPVKQRPRINSPSPTPSPPSPLPRRPPSPSPDRDPNEPRRVPTPEGHLGNKYVHFGIDLEDEFGNRMARTPTPTPPPPSPPPLFQEGRPRRIIQPKIFFGMRVEKRTQSYV</sequence>
<feature type="compositionally biased region" description="Basic and acidic residues" evidence="1">
    <location>
        <begin position="623"/>
        <end position="634"/>
    </location>
</feature>
<proteinExistence type="predicted"/>
<feature type="region of interest" description="Disordered" evidence="1">
    <location>
        <begin position="493"/>
        <end position="534"/>
    </location>
</feature>
<dbReference type="PANTHER" id="PTHR38620:SF1">
    <property type="entry name" value="CUE DOMAIN-CONTAINING PROTEIN-RELATED"/>
    <property type="match status" value="1"/>
</dbReference>
<keyword evidence="3" id="KW-1185">Reference proteome</keyword>